<gene>
    <name evidence="1" type="ORF">STSU_001610</name>
</gene>
<organism evidence="1 2">
    <name type="scientific">Streptomyces tsukubensis (strain DSM 42081 / NBRC 108919 / NRRL 18488 / 9993)</name>
    <dbReference type="NCBI Taxonomy" id="1114943"/>
    <lineage>
        <taxon>Bacteria</taxon>
        <taxon>Bacillati</taxon>
        <taxon>Actinomycetota</taxon>
        <taxon>Actinomycetes</taxon>
        <taxon>Kitasatosporales</taxon>
        <taxon>Streptomycetaceae</taxon>
        <taxon>Streptomyces</taxon>
    </lineage>
</organism>
<dbReference type="EMBL" id="CP029159">
    <property type="protein sequence ID" value="QKM66051.1"/>
    <property type="molecule type" value="Genomic_DNA"/>
</dbReference>
<evidence type="ECO:0000313" key="1">
    <source>
        <dbReference type="EMBL" id="QKM66051.1"/>
    </source>
</evidence>
<protein>
    <submittedName>
        <fullName evidence="1">Uncharacterized protein</fullName>
    </submittedName>
</protein>
<dbReference type="Proteomes" id="UP000005940">
    <property type="component" value="Chromosome"/>
</dbReference>
<dbReference type="AlphaFoldDB" id="A0A7G3U947"/>
<keyword evidence="2" id="KW-1185">Reference proteome</keyword>
<reference evidence="1 2" key="1">
    <citation type="journal article" date="2012" name="J. Bacteriol.">
        <title>Draft genome of Streptomyces tsukubaensis NRRL 18488, the producer of the clinically important immunosuppressant tacrolimus (FK506).</title>
        <authorList>
            <person name="Barreiro C."/>
            <person name="Prieto C."/>
            <person name="Sola-Landa A."/>
            <person name="Solera E."/>
            <person name="Martinez-Castro M."/>
            <person name="Perez-Redondo R."/>
            <person name="Garcia-Estrada C."/>
            <person name="Aparicio J.F."/>
            <person name="Fernandez-Martinez L.T."/>
            <person name="Santos-Aberturas J."/>
            <person name="Salehi-Najafabadi Z."/>
            <person name="Rodriguez-Garcia A."/>
            <person name="Tauch A."/>
            <person name="Martin J.F."/>
        </authorList>
    </citation>
    <scope>NUCLEOTIDE SEQUENCE [LARGE SCALE GENOMIC DNA]</scope>
    <source>
        <strain evidence="2">DSM 42081 / NBRC 108919 / NRRL 18488 / 9993</strain>
    </source>
</reference>
<evidence type="ECO:0000313" key="2">
    <source>
        <dbReference type="Proteomes" id="UP000005940"/>
    </source>
</evidence>
<sequence length="81" mass="8372">MSRKEYLAGIGKAVLGTDARGPEPDVVVLPNGAGVCVVQPVRGGGKVYVAHDETVLFVPSSMDFATGLAAFLDGARTPRKS</sequence>
<proteinExistence type="predicted"/>
<name>A0A7G3U947_STRT9</name>
<accession>A0A7G3U947</accession>